<dbReference type="InterPro" id="IPR047650">
    <property type="entry name" value="Transpos_IS110"/>
</dbReference>
<protein>
    <submittedName>
        <fullName evidence="3 4">Transposase</fullName>
    </submittedName>
</protein>
<dbReference type="Proteomes" id="UP000298252">
    <property type="component" value="Unassembled WGS sequence"/>
</dbReference>
<dbReference type="Pfam" id="PF01548">
    <property type="entry name" value="DEDD_Tnp_IS110"/>
    <property type="match status" value="1"/>
</dbReference>
<dbReference type="AlphaFoldDB" id="A0A4R8V5D7"/>
<feature type="domain" description="Transposase IS110-like N-terminal" evidence="1">
    <location>
        <begin position="12"/>
        <end position="163"/>
    </location>
</feature>
<dbReference type="NCBIfam" id="NF033542">
    <property type="entry name" value="transpos_IS110"/>
    <property type="match status" value="1"/>
</dbReference>
<dbReference type="GO" id="GO:0006313">
    <property type="term" value="P:DNA transposition"/>
    <property type="evidence" value="ECO:0007669"/>
    <property type="project" value="InterPro"/>
</dbReference>
<sequence>MSIVADHYRTVVGVDTHAATHTYAVVESPSGKLLDQKTFPTTPAGLSRATVWIRRRADGNAETVLISAEGTGSYGAVMARRLTEAGYRVVEAPTPSAKRLRGKGKTDSLDAITAARSTLIMDIERLRDRRAGEVQTALKLLTVGREQMNADRLRTLNALTALIRAHDLGIDARHALTPGQIVTISSWRHRDEPLGLTIARSEAVRSAKRILTLDTDLKTNRLQLTNLVDEHSPALIAMPGIGAVTAAMIMTVWSHPVRIRSEGALAQIAGTCPIPASSGKTIRHRLNRGGDRQLNRAINTIALTRMRTDAATREYVLKRLAEGRTKREIMRCLKRYITRQIYRTLAAAASSPTA</sequence>
<dbReference type="GO" id="GO:0004803">
    <property type="term" value="F:transposase activity"/>
    <property type="evidence" value="ECO:0007669"/>
    <property type="project" value="InterPro"/>
</dbReference>
<evidence type="ECO:0000313" key="4">
    <source>
        <dbReference type="EMBL" id="TFB77959.1"/>
    </source>
</evidence>
<dbReference type="STRING" id="1424659.SAMN05216368_1136"/>
<name>A0A4R8V5D7_9MICO</name>
<reference evidence="4 6" key="2">
    <citation type="submission" date="2019-03" db="EMBL/GenBank/DDBJ databases">
        <title>Genomics of glacier-inhabiting Cryobacterium strains.</title>
        <authorList>
            <person name="Liu Q."/>
            <person name="Xin Y.-H."/>
        </authorList>
    </citation>
    <scope>NUCLEOTIDE SEQUENCE [LARGE SCALE GENOMIC DNA]</scope>
    <source>
        <strain evidence="4 6">Hh8</strain>
    </source>
</reference>
<dbReference type="EMBL" id="SOFD01000022">
    <property type="protein sequence ID" value="TFB77959.1"/>
    <property type="molecule type" value="Genomic_DNA"/>
</dbReference>
<dbReference type="Proteomes" id="UP000199639">
    <property type="component" value="Unassembled WGS sequence"/>
</dbReference>
<evidence type="ECO:0000313" key="6">
    <source>
        <dbReference type="Proteomes" id="UP000298252"/>
    </source>
</evidence>
<gene>
    <name evidence="4" type="ORF">E3O21_06705</name>
    <name evidence="3" type="ORF">SAMN05216368_1136</name>
</gene>
<evidence type="ECO:0000313" key="5">
    <source>
        <dbReference type="Proteomes" id="UP000199639"/>
    </source>
</evidence>
<dbReference type="EMBL" id="FNIB01000013">
    <property type="protein sequence ID" value="SDO23296.1"/>
    <property type="molecule type" value="Genomic_DNA"/>
</dbReference>
<dbReference type="PANTHER" id="PTHR33055:SF16">
    <property type="entry name" value="TRANSPOSASE FOR INSERTION SEQUENCE ELEMENT IS1547"/>
    <property type="match status" value="1"/>
</dbReference>
<evidence type="ECO:0000313" key="3">
    <source>
        <dbReference type="EMBL" id="SDO23296.1"/>
    </source>
</evidence>
<accession>A0A4R8V5D7</accession>
<dbReference type="InterPro" id="IPR002525">
    <property type="entry name" value="Transp_IS110-like_N"/>
</dbReference>
<dbReference type="InterPro" id="IPR003346">
    <property type="entry name" value="Transposase_20"/>
</dbReference>
<reference evidence="3 5" key="1">
    <citation type="submission" date="2016-10" db="EMBL/GenBank/DDBJ databases">
        <authorList>
            <person name="Varghese N."/>
            <person name="Submissions S."/>
        </authorList>
    </citation>
    <scope>NUCLEOTIDE SEQUENCE [LARGE SCALE GENOMIC DNA]</scope>
    <source>
        <strain evidence="3 5">CGMCC 1.11215</strain>
    </source>
</reference>
<feature type="domain" description="Transposase IS116/IS110/IS902 C-terminal" evidence="2">
    <location>
        <begin position="235"/>
        <end position="316"/>
    </location>
</feature>
<dbReference type="Pfam" id="PF02371">
    <property type="entry name" value="Transposase_20"/>
    <property type="match status" value="1"/>
</dbReference>
<keyword evidence="6" id="KW-1185">Reference proteome</keyword>
<evidence type="ECO:0000259" key="1">
    <source>
        <dbReference type="Pfam" id="PF01548"/>
    </source>
</evidence>
<dbReference type="PANTHER" id="PTHR33055">
    <property type="entry name" value="TRANSPOSASE FOR INSERTION SEQUENCE ELEMENT IS1111A"/>
    <property type="match status" value="1"/>
</dbReference>
<organism evidence="3 5">
    <name type="scientific">Cryobacterium flavum</name>
    <dbReference type="NCBI Taxonomy" id="1424659"/>
    <lineage>
        <taxon>Bacteria</taxon>
        <taxon>Bacillati</taxon>
        <taxon>Actinomycetota</taxon>
        <taxon>Actinomycetes</taxon>
        <taxon>Micrococcales</taxon>
        <taxon>Microbacteriaceae</taxon>
        <taxon>Cryobacterium</taxon>
    </lineage>
</organism>
<proteinExistence type="predicted"/>
<evidence type="ECO:0000259" key="2">
    <source>
        <dbReference type="Pfam" id="PF02371"/>
    </source>
</evidence>
<dbReference type="GO" id="GO:0003677">
    <property type="term" value="F:DNA binding"/>
    <property type="evidence" value="ECO:0007669"/>
    <property type="project" value="InterPro"/>
</dbReference>
<dbReference type="RefSeq" id="WP_092341738.1">
    <property type="nucleotide sequence ID" value="NZ_FNIB01000013.1"/>
</dbReference>